<dbReference type="EMBL" id="MU277254">
    <property type="protein sequence ID" value="KAI0056970.1"/>
    <property type="molecule type" value="Genomic_DNA"/>
</dbReference>
<protein>
    <submittedName>
        <fullName evidence="1">Uncharacterized protein</fullName>
    </submittedName>
</protein>
<proteinExistence type="predicted"/>
<evidence type="ECO:0000313" key="1">
    <source>
        <dbReference type="EMBL" id="KAI0056970.1"/>
    </source>
</evidence>
<dbReference type="Proteomes" id="UP000814140">
    <property type="component" value="Unassembled WGS sequence"/>
</dbReference>
<reference evidence="1" key="1">
    <citation type="submission" date="2021-03" db="EMBL/GenBank/DDBJ databases">
        <authorList>
            <consortium name="DOE Joint Genome Institute"/>
            <person name="Ahrendt S."/>
            <person name="Looney B.P."/>
            <person name="Miyauchi S."/>
            <person name="Morin E."/>
            <person name="Drula E."/>
            <person name="Courty P.E."/>
            <person name="Chicoki N."/>
            <person name="Fauchery L."/>
            <person name="Kohler A."/>
            <person name="Kuo A."/>
            <person name="Labutti K."/>
            <person name="Pangilinan J."/>
            <person name="Lipzen A."/>
            <person name="Riley R."/>
            <person name="Andreopoulos W."/>
            <person name="He G."/>
            <person name="Johnson J."/>
            <person name="Barry K.W."/>
            <person name="Grigoriev I.V."/>
            <person name="Nagy L."/>
            <person name="Hibbett D."/>
            <person name="Henrissat B."/>
            <person name="Matheny P.B."/>
            <person name="Labbe J."/>
            <person name="Martin F."/>
        </authorList>
    </citation>
    <scope>NUCLEOTIDE SEQUENCE</scope>
    <source>
        <strain evidence="1">HHB10654</strain>
    </source>
</reference>
<name>A0ACB8SM06_9AGAM</name>
<evidence type="ECO:0000313" key="2">
    <source>
        <dbReference type="Proteomes" id="UP000814140"/>
    </source>
</evidence>
<gene>
    <name evidence="1" type="ORF">BV25DRAFT_1841941</name>
</gene>
<keyword evidence="2" id="KW-1185">Reference proteome</keyword>
<accession>A0ACB8SM06</accession>
<organism evidence="1 2">
    <name type="scientific">Artomyces pyxidatus</name>
    <dbReference type="NCBI Taxonomy" id="48021"/>
    <lineage>
        <taxon>Eukaryota</taxon>
        <taxon>Fungi</taxon>
        <taxon>Dikarya</taxon>
        <taxon>Basidiomycota</taxon>
        <taxon>Agaricomycotina</taxon>
        <taxon>Agaricomycetes</taxon>
        <taxon>Russulales</taxon>
        <taxon>Auriscalpiaceae</taxon>
        <taxon>Artomyces</taxon>
    </lineage>
</organism>
<reference evidence="1" key="2">
    <citation type="journal article" date="2022" name="New Phytol.">
        <title>Evolutionary transition to the ectomycorrhizal habit in the genomes of a hyperdiverse lineage of mushroom-forming fungi.</title>
        <authorList>
            <person name="Looney B."/>
            <person name="Miyauchi S."/>
            <person name="Morin E."/>
            <person name="Drula E."/>
            <person name="Courty P.E."/>
            <person name="Kohler A."/>
            <person name="Kuo A."/>
            <person name="LaButti K."/>
            <person name="Pangilinan J."/>
            <person name="Lipzen A."/>
            <person name="Riley R."/>
            <person name="Andreopoulos W."/>
            <person name="He G."/>
            <person name="Johnson J."/>
            <person name="Nolan M."/>
            <person name="Tritt A."/>
            <person name="Barry K.W."/>
            <person name="Grigoriev I.V."/>
            <person name="Nagy L.G."/>
            <person name="Hibbett D."/>
            <person name="Henrissat B."/>
            <person name="Matheny P.B."/>
            <person name="Labbe J."/>
            <person name="Martin F.M."/>
        </authorList>
    </citation>
    <scope>NUCLEOTIDE SEQUENCE</scope>
    <source>
        <strain evidence="1">HHB10654</strain>
    </source>
</reference>
<sequence>MALALHNRLLEIPLPEIQRIRPVPRAIWPLIVEAWQSGNGTLWRTVRKPWHYLLSSKDRAYFLQWTASIGAVTDGERDWLLFAHERAFLLNCSDLVVDAQGDELWPAVGFQEFWFAEDEGYESQSESDWDDEEWAPVAEDSDLPLSSMQQEHWQDPVAQSFPPETSRQAASQGWRWAVLLLSVSLGLTEVLVVCRNADTVRVDVQTVAVTDDEVVEDKYQSNDSDYE</sequence>
<comment type="caution">
    <text evidence="1">The sequence shown here is derived from an EMBL/GenBank/DDBJ whole genome shotgun (WGS) entry which is preliminary data.</text>
</comment>